<dbReference type="PANTHER" id="PTHR30024">
    <property type="entry name" value="ALIPHATIC SULFONATES-BINDING PROTEIN-RELATED"/>
    <property type="match status" value="1"/>
</dbReference>
<accession>A0AAW4WYA2</accession>
<dbReference type="InterPro" id="IPR015168">
    <property type="entry name" value="SsuA/THI5"/>
</dbReference>
<dbReference type="EMBL" id="JAJFAT010000004">
    <property type="protein sequence ID" value="MCC3144494.1"/>
    <property type="molecule type" value="Genomic_DNA"/>
</dbReference>
<gene>
    <name evidence="2" type="ORF">LJ207_04050</name>
</gene>
<comment type="caution">
    <text evidence="2">The sequence shown here is derived from an EMBL/GenBank/DDBJ whole genome shotgun (WGS) entry which is preliminary data.</text>
</comment>
<dbReference type="InterPro" id="IPR027024">
    <property type="entry name" value="UCP027386_ABC_sbc_TM0202"/>
</dbReference>
<sequence length="319" mass="35729">MFKQKIKSISILSLLFLVIFLLAALNPAAALEINVNAPNVPAAIPFLWMQEEAEIPESLDINLNLSSDHQRGISLIAQNEIDFLITGSNVGANAYNRGIDLKLLNINTWAIDYLLSYDFEVERWQDLESKSLALPLQGGPLDFLARYLLEANNVDPESVNLVYRSLPGAAQYFMAGNLDAILLPEPLVTVTMLNAEKAVLSMDIQEEWAKVHGDPRIPFVGLFVSSQFGEENSQFTNIVNAYYNQGVNWVNENPAAAAELAAKHFEMPVAVLEQSLSRVDLNIYAEAESRELIDLYFSEILEMYPEMIGGRMVDEEFYF</sequence>
<evidence type="ECO:0000259" key="1">
    <source>
        <dbReference type="Pfam" id="PF09084"/>
    </source>
</evidence>
<dbReference type="AlphaFoldDB" id="A0AAW4WYA2"/>
<evidence type="ECO:0000313" key="2">
    <source>
        <dbReference type="EMBL" id="MCC3144494.1"/>
    </source>
</evidence>
<feature type="domain" description="SsuA/THI5-like" evidence="1">
    <location>
        <begin position="57"/>
        <end position="257"/>
    </location>
</feature>
<dbReference type="PIRSF" id="PIRSF027386">
    <property type="entry name" value="UCP027386_ABC_sbc_TM0202"/>
    <property type="match status" value="1"/>
</dbReference>
<proteinExistence type="predicted"/>
<evidence type="ECO:0000313" key="3">
    <source>
        <dbReference type="Proteomes" id="UP001199296"/>
    </source>
</evidence>
<organism evidence="2 3">
    <name type="scientific">Halanaerobium polyolivorans</name>
    <dbReference type="NCBI Taxonomy" id="2886943"/>
    <lineage>
        <taxon>Bacteria</taxon>
        <taxon>Bacillati</taxon>
        <taxon>Bacillota</taxon>
        <taxon>Clostridia</taxon>
        <taxon>Halanaerobiales</taxon>
        <taxon>Halanaerobiaceae</taxon>
        <taxon>Halanaerobium</taxon>
    </lineage>
</organism>
<dbReference type="PANTHER" id="PTHR30024:SF46">
    <property type="entry name" value="ABC TRANSPORTER, SUBSTRATE-BINDING LIPOPROTEIN"/>
    <property type="match status" value="1"/>
</dbReference>
<dbReference type="RefSeq" id="WP_229344304.1">
    <property type="nucleotide sequence ID" value="NZ_JAJFAT010000004.1"/>
</dbReference>
<keyword evidence="3" id="KW-1185">Reference proteome</keyword>
<dbReference type="Gene3D" id="3.40.190.10">
    <property type="entry name" value="Periplasmic binding protein-like II"/>
    <property type="match status" value="2"/>
</dbReference>
<dbReference type="Proteomes" id="UP001199296">
    <property type="component" value="Unassembled WGS sequence"/>
</dbReference>
<dbReference type="SUPFAM" id="SSF53850">
    <property type="entry name" value="Periplasmic binding protein-like II"/>
    <property type="match status" value="1"/>
</dbReference>
<protein>
    <submittedName>
        <fullName evidence="2">ABC transporter substrate-binding protein</fullName>
    </submittedName>
</protein>
<reference evidence="2 3" key="1">
    <citation type="submission" date="2021-10" db="EMBL/GenBank/DDBJ databases">
        <authorList>
            <person name="Grouzdev D.S."/>
            <person name="Pantiukh K.S."/>
            <person name="Krutkina M.S."/>
        </authorList>
    </citation>
    <scope>NUCLEOTIDE SEQUENCE [LARGE SCALE GENOMIC DNA]</scope>
    <source>
        <strain evidence="2 3">Z-7514</strain>
    </source>
</reference>
<name>A0AAW4WYA2_9FIRM</name>
<dbReference type="Pfam" id="PF09084">
    <property type="entry name" value="NMT1"/>
    <property type="match status" value="1"/>
</dbReference>